<gene>
    <name evidence="1" type="ORF">SAMN05660648_00499</name>
</gene>
<sequence length="146" mass="16753">MILYENNIDFRLLDKVTGGFLTALVIHAMDNFAEDEENEKEFGEEDYKVLCDYDYTAKNLSPEVLEHCTAILEDFRSNLSGDQKDRIKELEEDEQVSWGFDLYNTLVRGAFCIDEDYEPVVKAMTAVNAMPSIGKDDNGAIRIFFK</sequence>
<proteinExistence type="predicted"/>
<accession>A0A1H3VR03</accession>
<reference evidence="1 2" key="1">
    <citation type="submission" date="2016-10" db="EMBL/GenBank/DDBJ databases">
        <authorList>
            <person name="de Groot N.N."/>
        </authorList>
    </citation>
    <scope>NUCLEOTIDE SEQUENCE [LARGE SCALE GENOMIC DNA]</scope>
    <source>
        <strain evidence="1 2">DSM 2872</strain>
    </source>
</reference>
<name>A0A1H3VR03_SELRU</name>
<protein>
    <submittedName>
        <fullName evidence="1">Uncharacterized protein</fullName>
    </submittedName>
</protein>
<dbReference type="OrthoDB" id="9993688at2"/>
<organism evidence="1 2">
    <name type="scientific">Selenomonas ruminantium</name>
    <dbReference type="NCBI Taxonomy" id="971"/>
    <lineage>
        <taxon>Bacteria</taxon>
        <taxon>Bacillati</taxon>
        <taxon>Bacillota</taxon>
        <taxon>Negativicutes</taxon>
        <taxon>Selenomonadales</taxon>
        <taxon>Selenomonadaceae</taxon>
        <taxon>Selenomonas</taxon>
    </lineage>
</organism>
<dbReference type="Proteomes" id="UP000183469">
    <property type="component" value="Unassembled WGS sequence"/>
</dbReference>
<evidence type="ECO:0000313" key="1">
    <source>
        <dbReference type="EMBL" id="SDZ77217.1"/>
    </source>
</evidence>
<dbReference type="RefSeq" id="WP_074670638.1">
    <property type="nucleotide sequence ID" value="NZ_FNQG01000002.1"/>
</dbReference>
<evidence type="ECO:0000313" key="2">
    <source>
        <dbReference type="Proteomes" id="UP000183469"/>
    </source>
</evidence>
<dbReference type="AlphaFoldDB" id="A0A1H3VR03"/>
<dbReference type="EMBL" id="FNQG01000002">
    <property type="protein sequence ID" value="SDZ77217.1"/>
    <property type="molecule type" value="Genomic_DNA"/>
</dbReference>